<protein>
    <submittedName>
        <fullName evidence="2">Hemerythrin domain-containing protein</fullName>
    </submittedName>
</protein>
<accession>A0ABV3DWE0</accession>
<keyword evidence="3" id="KW-1185">Reference proteome</keyword>
<dbReference type="RefSeq" id="WP_358364195.1">
    <property type="nucleotide sequence ID" value="NZ_JBEZFP010000201.1"/>
</dbReference>
<evidence type="ECO:0000259" key="1">
    <source>
        <dbReference type="Pfam" id="PF01814"/>
    </source>
</evidence>
<evidence type="ECO:0000313" key="3">
    <source>
        <dbReference type="Proteomes" id="UP001551482"/>
    </source>
</evidence>
<name>A0ABV3DWE0_9ACTN</name>
<sequence length="112" mass="12569">MTEDHRRIDGLCGLIQSMPWGDPRRKRTARRITAELGGHAKAESRFLFPAVRRRVPKGRTLAAGGLGDHVRIHHRLAGMAELKPEDARFDLLVTRLVPDLDPMERLLAGDSN</sequence>
<dbReference type="EMBL" id="JBEZFP010000201">
    <property type="protein sequence ID" value="MEU8139797.1"/>
    <property type="molecule type" value="Genomic_DNA"/>
</dbReference>
<comment type="caution">
    <text evidence="2">The sequence shown here is derived from an EMBL/GenBank/DDBJ whole genome shotgun (WGS) entry which is preliminary data.</text>
</comment>
<dbReference type="Gene3D" id="1.20.120.520">
    <property type="entry name" value="nmb1532 protein domain like"/>
    <property type="match status" value="1"/>
</dbReference>
<proteinExistence type="predicted"/>
<dbReference type="InterPro" id="IPR012312">
    <property type="entry name" value="Hemerythrin-like"/>
</dbReference>
<dbReference type="Proteomes" id="UP001551482">
    <property type="component" value="Unassembled WGS sequence"/>
</dbReference>
<dbReference type="Pfam" id="PF01814">
    <property type="entry name" value="Hemerythrin"/>
    <property type="match status" value="1"/>
</dbReference>
<gene>
    <name evidence="2" type="ORF">AB0C36_40670</name>
</gene>
<organism evidence="2 3">
    <name type="scientific">Streptodolium elevatio</name>
    <dbReference type="NCBI Taxonomy" id="3157996"/>
    <lineage>
        <taxon>Bacteria</taxon>
        <taxon>Bacillati</taxon>
        <taxon>Actinomycetota</taxon>
        <taxon>Actinomycetes</taxon>
        <taxon>Kitasatosporales</taxon>
        <taxon>Streptomycetaceae</taxon>
        <taxon>Streptodolium</taxon>
    </lineage>
</organism>
<evidence type="ECO:0000313" key="2">
    <source>
        <dbReference type="EMBL" id="MEU8139797.1"/>
    </source>
</evidence>
<reference evidence="2 3" key="1">
    <citation type="submission" date="2024-06" db="EMBL/GenBank/DDBJ databases">
        <title>The Natural Products Discovery Center: Release of the First 8490 Sequenced Strains for Exploring Actinobacteria Biosynthetic Diversity.</title>
        <authorList>
            <person name="Kalkreuter E."/>
            <person name="Kautsar S.A."/>
            <person name="Yang D."/>
            <person name="Bader C.D."/>
            <person name="Teijaro C.N."/>
            <person name="Fluegel L."/>
            <person name="Davis C.M."/>
            <person name="Simpson J.R."/>
            <person name="Lauterbach L."/>
            <person name="Steele A.D."/>
            <person name="Gui C."/>
            <person name="Meng S."/>
            <person name="Li G."/>
            <person name="Viehrig K."/>
            <person name="Ye F."/>
            <person name="Su P."/>
            <person name="Kiefer A.F."/>
            <person name="Nichols A."/>
            <person name="Cepeda A.J."/>
            <person name="Yan W."/>
            <person name="Fan B."/>
            <person name="Jiang Y."/>
            <person name="Adhikari A."/>
            <person name="Zheng C.-J."/>
            <person name="Schuster L."/>
            <person name="Cowan T.M."/>
            <person name="Smanski M.J."/>
            <person name="Chevrette M.G."/>
            <person name="De Carvalho L.P.S."/>
            <person name="Shen B."/>
        </authorList>
    </citation>
    <scope>NUCLEOTIDE SEQUENCE [LARGE SCALE GENOMIC DNA]</scope>
    <source>
        <strain evidence="2 3">NPDC048946</strain>
    </source>
</reference>
<feature type="domain" description="Hemerythrin-like" evidence="1">
    <location>
        <begin position="1"/>
        <end position="96"/>
    </location>
</feature>